<evidence type="ECO:0000256" key="6">
    <source>
        <dbReference type="SAM" id="Phobius"/>
    </source>
</evidence>
<dbReference type="InterPro" id="IPR010920">
    <property type="entry name" value="LSM_dom_sf"/>
</dbReference>
<name>A0A0A1U1J7_ENTIV</name>
<organism evidence="8 9">
    <name type="scientific">Entamoeba invadens IP1</name>
    <dbReference type="NCBI Taxonomy" id="370355"/>
    <lineage>
        <taxon>Eukaryota</taxon>
        <taxon>Amoebozoa</taxon>
        <taxon>Evosea</taxon>
        <taxon>Archamoebae</taxon>
        <taxon>Mastigamoebida</taxon>
        <taxon>Entamoebidae</taxon>
        <taxon>Entamoeba</taxon>
    </lineage>
</organism>
<evidence type="ECO:0000256" key="5">
    <source>
        <dbReference type="ARBA" id="ARBA00023136"/>
    </source>
</evidence>
<proteinExistence type="inferred from homology"/>
<evidence type="ECO:0000256" key="3">
    <source>
        <dbReference type="ARBA" id="ARBA00022692"/>
    </source>
</evidence>
<dbReference type="GeneID" id="14886891"/>
<dbReference type="EMBL" id="KB206783">
    <property type="protein sequence ID" value="ELP87887.1"/>
    <property type="molecule type" value="Genomic_DNA"/>
</dbReference>
<protein>
    <recommendedName>
        <fullName evidence="7">Mechanosensitive ion channel MscS domain-containing protein</fullName>
    </recommendedName>
</protein>
<dbReference type="GO" id="GO:0008381">
    <property type="term" value="F:mechanosensitive monoatomic ion channel activity"/>
    <property type="evidence" value="ECO:0007669"/>
    <property type="project" value="TreeGrafter"/>
</dbReference>
<keyword evidence="4 6" id="KW-1133">Transmembrane helix</keyword>
<evidence type="ECO:0000256" key="4">
    <source>
        <dbReference type="ARBA" id="ARBA00022989"/>
    </source>
</evidence>
<dbReference type="GO" id="GO:0006820">
    <property type="term" value="P:monoatomic anion transport"/>
    <property type="evidence" value="ECO:0007669"/>
    <property type="project" value="TreeGrafter"/>
</dbReference>
<dbReference type="PANTHER" id="PTHR31618:SF1">
    <property type="entry name" value="EF-HAND DOMAIN-CONTAINING PROTEIN"/>
    <property type="match status" value="1"/>
</dbReference>
<reference evidence="8 9" key="1">
    <citation type="submission" date="2012-10" db="EMBL/GenBank/DDBJ databases">
        <authorList>
            <person name="Zafar N."/>
            <person name="Inman J."/>
            <person name="Hall N."/>
            <person name="Lorenzi H."/>
            <person name="Caler E."/>
        </authorList>
    </citation>
    <scope>NUCLEOTIDE SEQUENCE [LARGE SCALE GENOMIC DNA]</scope>
    <source>
        <strain evidence="8 9">IP1</strain>
    </source>
</reference>
<dbReference type="InterPro" id="IPR023408">
    <property type="entry name" value="MscS_beta-dom_sf"/>
</dbReference>
<dbReference type="Gene3D" id="2.30.30.60">
    <property type="match status" value="1"/>
</dbReference>
<dbReference type="RefSeq" id="XP_004254658.1">
    <property type="nucleotide sequence ID" value="XM_004254610.1"/>
</dbReference>
<dbReference type="InterPro" id="IPR006685">
    <property type="entry name" value="MscS_channel_2nd"/>
</dbReference>
<evidence type="ECO:0000256" key="1">
    <source>
        <dbReference type="ARBA" id="ARBA00004141"/>
    </source>
</evidence>
<feature type="transmembrane region" description="Helical" evidence="6">
    <location>
        <begin position="108"/>
        <end position="132"/>
    </location>
</feature>
<sequence>MNVYFVLINVLLFFLGTANVSLSVVFSFSTYLLFSVKLFHFPLYFGLMCFTLEIALDVFHFTRRSLENVQNGYKIKMVSIGRCSVIVMTFGVSLILFCVLMARLWEGIYTIVVRLHAVFIVLPLLAIGSNVLSHFISTKINISQLAPQFNSVFKKEMFIKYVMKNDEPNPVEEKFWMTHNYKWKDMVNEWVEWGSKKSEENFGKKGKALYDHLLLFEKYVKMKYEKITPVDQIILSDLTQEKVGDGSTFMKQENEIDLTVLLKSVTKRGFYEKESLSAMNALFKRDEIKVSDCVDAFSEISTTKELLKRKVCDEENIAAVISRISNIFAVLISLVVLCLAFGLPLVDNLMPVCTFFLGFSFIFGDYLRRMWESLVLVLFLRPFDIGDRISVGSDDVVIVDAINVLNTITHEPNGKQVFIPNDYIYKNVVKQHKRAPFYTVELYIDINLDTDLGKVDNVKKALEEFVKINTEFEWSQCPFFDLYDLKPNNKAQVIVWIEIYDISYNDPTKFIEARKLIIMEIMREMLKNNIEFSINEQPLDVKIRPPLPDLIPQTQVKI</sequence>
<comment type="similarity">
    <text evidence="2">Belongs to the MscS (TC 1.A.23) family.</text>
</comment>
<evidence type="ECO:0000313" key="8">
    <source>
        <dbReference type="EMBL" id="ELP87887.1"/>
    </source>
</evidence>
<dbReference type="Proteomes" id="UP000014680">
    <property type="component" value="Unassembled WGS sequence"/>
</dbReference>
<evidence type="ECO:0000259" key="7">
    <source>
        <dbReference type="Pfam" id="PF00924"/>
    </source>
</evidence>
<keyword evidence="5 6" id="KW-0472">Membrane</keyword>
<dbReference type="Pfam" id="PF00924">
    <property type="entry name" value="MS_channel_2nd"/>
    <property type="match status" value="1"/>
</dbReference>
<dbReference type="OrthoDB" id="29143at2759"/>
<dbReference type="PANTHER" id="PTHR31618">
    <property type="entry name" value="MECHANOSENSITIVE ION CHANNEL PROTEIN 5"/>
    <property type="match status" value="1"/>
</dbReference>
<dbReference type="SUPFAM" id="SSF50182">
    <property type="entry name" value="Sm-like ribonucleoproteins"/>
    <property type="match status" value="1"/>
</dbReference>
<accession>A0A0A1U1J7</accession>
<evidence type="ECO:0000313" key="9">
    <source>
        <dbReference type="Proteomes" id="UP000014680"/>
    </source>
</evidence>
<dbReference type="InterPro" id="IPR016688">
    <property type="entry name" value="MscS-like_plants/fungi"/>
</dbReference>
<feature type="domain" description="Mechanosensitive ion channel MscS" evidence="7">
    <location>
        <begin position="375"/>
        <end position="429"/>
    </location>
</feature>
<gene>
    <name evidence="8" type="ORF">EIN_274740</name>
</gene>
<feature type="transmembrane region" description="Helical" evidence="6">
    <location>
        <begin position="324"/>
        <end position="343"/>
    </location>
</feature>
<feature type="transmembrane region" description="Helical" evidence="6">
    <location>
        <begin position="80"/>
        <end position="102"/>
    </location>
</feature>
<dbReference type="GO" id="GO:0005886">
    <property type="term" value="C:plasma membrane"/>
    <property type="evidence" value="ECO:0007669"/>
    <property type="project" value="TreeGrafter"/>
</dbReference>
<keyword evidence="9" id="KW-1185">Reference proteome</keyword>
<feature type="transmembrane region" description="Helical" evidence="6">
    <location>
        <begin position="39"/>
        <end position="59"/>
    </location>
</feature>
<evidence type="ECO:0000256" key="2">
    <source>
        <dbReference type="ARBA" id="ARBA00008017"/>
    </source>
</evidence>
<keyword evidence="3 6" id="KW-0812">Transmembrane</keyword>
<dbReference type="VEuPathDB" id="AmoebaDB:EIN_274740"/>
<dbReference type="KEGG" id="eiv:EIN_274740"/>
<comment type="subcellular location">
    <subcellularLocation>
        <location evidence="1">Membrane</location>
        <topology evidence="1">Multi-pass membrane protein</topology>
    </subcellularLocation>
</comment>
<dbReference type="AlphaFoldDB" id="A0A0A1U1J7"/>